<keyword evidence="8" id="KW-0547">Nucleotide-binding</keyword>
<evidence type="ECO:0000256" key="16">
    <source>
        <dbReference type="SAM" id="MobiDB-lite"/>
    </source>
</evidence>
<sequence length="480" mass="53304">MGQAGAKASETEILWGTGPGTGQSLHLQGISQQEWPPRELRLLLLGKHGAGKSATGNTILGKAVFPSHFSVNMVTKMCQRESIDTPWGKVVVIDTPDIFSSMASAEDKQHHIRQCLELSAPFLHALLLVVPAGYWGAEDRATIKGIQEAFGAEAWRRTLIILTRVDELEDESIQDYMYGLIFKSREALKELQEDYRNRYCAFNNKAGEEKRLSQVRELLRKVQRVVDKNQELYASCGKAGDASQDCEDEAPSQKGDNPRAETLNLVLVGKSGTGKSATGNTILGRSDFVSLLSSQLVTKTCQKGKEKVADQDVVVVDTPGLFPGPGAAGQEAQLEKIKSYVSSCKDGNTILVLVFQLGRFTQQDEEVVKLLETVFGKVVLKYTILLFTRREDLEGHSIEQYVRNVKNNALKKIVKKCEERVYAFNNNETGQARKDQALKLLSMANELIQRRGRKGYIQGHETHKSANKVENMVASWFQAD</sequence>
<evidence type="ECO:0000313" key="18">
    <source>
        <dbReference type="EMBL" id="KAF6418425.1"/>
    </source>
</evidence>
<evidence type="ECO:0000256" key="8">
    <source>
        <dbReference type="ARBA" id="ARBA00022741"/>
    </source>
</evidence>
<dbReference type="FunFam" id="3.40.50.300:FF:000536">
    <property type="entry name" value="GTPase IMAP family member 8"/>
    <property type="match status" value="2"/>
</dbReference>
<evidence type="ECO:0000256" key="7">
    <source>
        <dbReference type="ARBA" id="ARBA00022737"/>
    </source>
</evidence>
<comment type="caution">
    <text evidence="18">The sequence shown here is derived from an EMBL/GenBank/DDBJ whole genome shotgun (WGS) entry which is preliminary data.</text>
</comment>
<dbReference type="GO" id="GO:0005829">
    <property type="term" value="C:cytosol"/>
    <property type="evidence" value="ECO:0007669"/>
    <property type="project" value="UniProtKB-SubCell"/>
</dbReference>
<dbReference type="GO" id="GO:0005739">
    <property type="term" value="C:mitochondrion"/>
    <property type="evidence" value="ECO:0007669"/>
    <property type="project" value="UniProtKB-SubCell"/>
</dbReference>
<dbReference type="InterPro" id="IPR027417">
    <property type="entry name" value="P-loop_NTPase"/>
</dbReference>
<evidence type="ECO:0000256" key="9">
    <source>
        <dbReference type="ARBA" id="ARBA00022824"/>
    </source>
</evidence>
<evidence type="ECO:0000259" key="17">
    <source>
        <dbReference type="PROSITE" id="PS51720"/>
    </source>
</evidence>
<feature type="domain" description="AIG1-type G" evidence="17">
    <location>
        <begin position="260"/>
        <end position="465"/>
    </location>
</feature>
<feature type="region of interest" description="Disordered" evidence="16">
    <location>
        <begin position="1"/>
        <end position="20"/>
    </location>
</feature>
<evidence type="ECO:0000256" key="11">
    <source>
        <dbReference type="ARBA" id="ARBA00023128"/>
    </source>
</evidence>
<dbReference type="Proteomes" id="UP000593571">
    <property type="component" value="Unassembled WGS sequence"/>
</dbReference>
<organism evidence="18 19">
    <name type="scientific">Rousettus aegyptiacus</name>
    <name type="common">Egyptian fruit bat</name>
    <name type="synonym">Pteropus aegyptiacus</name>
    <dbReference type="NCBI Taxonomy" id="9407"/>
    <lineage>
        <taxon>Eukaryota</taxon>
        <taxon>Metazoa</taxon>
        <taxon>Chordata</taxon>
        <taxon>Craniata</taxon>
        <taxon>Vertebrata</taxon>
        <taxon>Euteleostomi</taxon>
        <taxon>Mammalia</taxon>
        <taxon>Eutheria</taxon>
        <taxon>Laurasiatheria</taxon>
        <taxon>Chiroptera</taxon>
        <taxon>Yinpterochiroptera</taxon>
        <taxon>Pteropodoidea</taxon>
        <taxon>Pteropodidae</taxon>
        <taxon>Rousettinae</taxon>
        <taxon>Rousettus</taxon>
    </lineage>
</organism>
<evidence type="ECO:0000256" key="15">
    <source>
        <dbReference type="ARBA" id="ARBA00077278"/>
    </source>
</evidence>
<dbReference type="PROSITE" id="PS51720">
    <property type="entry name" value="G_AIG1"/>
    <property type="match status" value="2"/>
</dbReference>
<dbReference type="PANTHER" id="PTHR10903:SF73">
    <property type="entry name" value="GTPASE IMAP FAMILY MEMBER 8"/>
    <property type="match status" value="1"/>
</dbReference>
<accession>A0A7J8D5S6</accession>
<evidence type="ECO:0000313" key="19">
    <source>
        <dbReference type="Proteomes" id="UP000593571"/>
    </source>
</evidence>
<evidence type="ECO:0000256" key="12">
    <source>
        <dbReference type="ARBA" id="ARBA00023134"/>
    </source>
</evidence>
<evidence type="ECO:0000256" key="6">
    <source>
        <dbReference type="ARBA" id="ARBA00022490"/>
    </source>
</evidence>
<dbReference type="InterPro" id="IPR006703">
    <property type="entry name" value="G_AIG1"/>
</dbReference>
<keyword evidence="7" id="KW-0677">Repeat</keyword>
<dbReference type="SUPFAM" id="SSF52540">
    <property type="entry name" value="P-loop containing nucleoside triphosphate hydrolases"/>
    <property type="match status" value="2"/>
</dbReference>
<evidence type="ECO:0000256" key="14">
    <source>
        <dbReference type="ARBA" id="ARBA00073539"/>
    </source>
</evidence>
<comment type="similarity">
    <text evidence="5">Belongs to the TRAFAC class TrmE-Era-EngA-EngB-Septin-like GTPase superfamily. AIG1/Toc34/Toc159-like paraseptin GTPase family. IAN subfamily.</text>
</comment>
<name>A0A7J8D5S6_ROUAE</name>
<feature type="region of interest" description="Disordered" evidence="16">
    <location>
        <begin position="239"/>
        <end position="258"/>
    </location>
</feature>
<protein>
    <recommendedName>
        <fullName evidence="14">GTPase IMAP family member 8</fullName>
    </recommendedName>
    <alternativeName>
        <fullName evidence="15">Immune-associated nucleotide-binding protein 9</fullName>
    </alternativeName>
</protein>
<keyword evidence="6" id="KW-0963">Cytoplasm</keyword>
<evidence type="ECO:0000256" key="5">
    <source>
        <dbReference type="ARBA" id="ARBA00008535"/>
    </source>
</evidence>
<evidence type="ECO:0000256" key="3">
    <source>
        <dbReference type="ARBA" id="ARBA00004514"/>
    </source>
</evidence>
<dbReference type="PANTHER" id="PTHR10903">
    <property type="entry name" value="GTPASE, IMAP FAMILY MEMBER-RELATED"/>
    <property type="match status" value="1"/>
</dbReference>
<comment type="function">
    <text evidence="13">Exerts an anti-apoptotic effect in the immune system and is involved in responses to infections.</text>
</comment>
<evidence type="ECO:0000256" key="1">
    <source>
        <dbReference type="ARBA" id="ARBA00004173"/>
    </source>
</evidence>
<feature type="domain" description="AIG1-type G" evidence="17">
    <location>
        <begin position="37"/>
        <end position="243"/>
    </location>
</feature>
<evidence type="ECO:0000256" key="4">
    <source>
        <dbReference type="ARBA" id="ARBA00004555"/>
    </source>
</evidence>
<keyword evidence="10" id="KW-0333">Golgi apparatus</keyword>
<comment type="subcellular location">
    <subcellularLocation>
        <location evidence="3">Cytoplasm</location>
        <location evidence="3">Cytosol</location>
    </subcellularLocation>
    <subcellularLocation>
        <location evidence="2">Endoplasmic reticulum</location>
    </subcellularLocation>
    <subcellularLocation>
        <location evidence="4">Golgi apparatus</location>
    </subcellularLocation>
    <subcellularLocation>
        <location evidence="1">Mitochondrion</location>
    </subcellularLocation>
</comment>
<evidence type="ECO:0000256" key="2">
    <source>
        <dbReference type="ARBA" id="ARBA00004240"/>
    </source>
</evidence>
<keyword evidence="19" id="KW-1185">Reference proteome</keyword>
<dbReference type="GO" id="GO:0005794">
    <property type="term" value="C:Golgi apparatus"/>
    <property type="evidence" value="ECO:0007669"/>
    <property type="project" value="UniProtKB-SubCell"/>
</dbReference>
<reference evidence="18 19" key="1">
    <citation type="journal article" date="2020" name="Nature">
        <title>Six reference-quality genomes reveal evolution of bat adaptations.</title>
        <authorList>
            <person name="Jebb D."/>
            <person name="Huang Z."/>
            <person name="Pippel M."/>
            <person name="Hughes G.M."/>
            <person name="Lavrichenko K."/>
            <person name="Devanna P."/>
            <person name="Winkler S."/>
            <person name="Jermiin L.S."/>
            <person name="Skirmuntt E.C."/>
            <person name="Katzourakis A."/>
            <person name="Burkitt-Gray L."/>
            <person name="Ray D.A."/>
            <person name="Sullivan K.A.M."/>
            <person name="Roscito J.G."/>
            <person name="Kirilenko B.M."/>
            <person name="Davalos L.M."/>
            <person name="Corthals A.P."/>
            <person name="Power M.L."/>
            <person name="Jones G."/>
            <person name="Ransome R.D."/>
            <person name="Dechmann D.K.N."/>
            <person name="Locatelli A.G."/>
            <person name="Puechmaille S.J."/>
            <person name="Fedrigo O."/>
            <person name="Jarvis E.D."/>
            <person name="Hiller M."/>
            <person name="Vernes S.C."/>
            <person name="Myers E.W."/>
            <person name="Teeling E.C."/>
        </authorList>
    </citation>
    <scope>NUCLEOTIDE SEQUENCE [LARGE SCALE GENOMIC DNA]</scope>
    <source>
        <strain evidence="18">MRouAeg1</strain>
        <tissue evidence="18">Muscle</tissue>
    </source>
</reference>
<dbReference type="EMBL" id="JACASE010000013">
    <property type="protein sequence ID" value="KAF6418425.1"/>
    <property type="molecule type" value="Genomic_DNA"/>
</dbReference>
<gene>
    <name evidence="18" type="ORF">HJG63_005604</name>
</gene>
<evidence type="ECO:0000256" key="13">
    <source>
        <dbReference type="ARBA" id="ARBA00056809"/>
    </source>
</evidence>
<dbReference type="GO" id="GO:0005525">
    <property type="term" value="F:GTP binding"/>
    <property type="evidence" value="ECO:0007669"/>
    <property type="project" value="UniProtKB-KW"/>
</dbReference>
<dbReference type="Pfam" id="PF04548">
    <property type="entry name" value="AIG1"/>
    <property type="match status" value="2"/>
</dbReference>
<dbReference type="InterPro" id="IPR045058">
    <property type="entry name" value="GIMA/IAN/Toc"/>
</dbReference>
<dbReference type="CDD" id="cd01852">
    <property type="entry name" value="AIG1"/>
    <property type="match status" value="1"/>
</dbReference>
<dbReference type="AlphaFoldDB" id="A0A7J8D5S6"/>
<proteinExistence type="inferred from homology"/>
<keyword evidence="12" id="KW-0342">GTP-binding</keyword>
<keyword evidence="9" id="KW-0256">Endoplasmic reticulum</keyword>
<dbReference type="Gene3D" id="3.40.50.300">
    <property type="entry name" value="P-loop containing nucleotide triphosphate hydrolases"/>
    <property type="match status" value="2"/>
</dbReference>
<dbReference type="GO" id="GO:0005783">
    <property type="term" value="C:endoplasmic reticulum"/>
    <property type="evidence" value="ECO:0007669"/>
    <property type="project" value="UniProtKB-SubCell"/>
</dbReference>
<evidence type="ECO:0000256" key="10">
    <source>
        <dbReference type="ARBA" id="ARBA00023034"/>
    </source>
</evidence>
<keyword evidence="11" id="KW-0496">Mitochondrion</keyword>